<dbReference type="InterPro" id="IPR003331">
    <property type="entry name" value="UDP_GlcNAc_Epimerase_2_dom"/>
</dbReference>
<dbReference type="InterPro" id="IPR029767">
    <property type="entry name" value="WecB-like"/>
</dbReference>
<feature type="domain" description="UDP-N-acetylglucosamine 2-epimerase" evidence="2">
    <location>
        <begin position="36"/>
        <end position="358"/>
    </location>
</feature>
<dbReference type="AlphaFoldDB" id="A0A7M2YZG2"/>
<dbReference type="EMBL" id="QQZY01000003">
    <property type="protein sequence ID" value="RDI74858.1"/>
    <property type="molecule type" value="Genomic_DNA"/>
</dbReference>
<dbReference type="NCBIfam" id="TIGR00236">
    <property type="entry name" value="wecB"/>
    <property type="match status" value="1"/>
</dbReference>
<keyword evidence="4" id="KW-1185">Reference proteome</keyword>
<name>A0A7M2YZG2_9ACTN</name>
<gene>
    <name evidence="3" type="ORF">Gocc_1747</name>
</gene>
<dbReference type="SUPFAM" id="SSF53756">
    <property type="entry name" value="UDP-Glycosyltransferase/glycogen phosphorylase"/>
    <property type="match status" value="1"/>
</dbReference>
<dbReference type="CDD" id="cd03786">
    <property type="entry name" value="GTB_UDP-GlcNAc_2-Epimerase"/>
    <property type="match status" value="1"/>
</dbReference>
<protein>
    <submittedName>
        <fullName evidence="3">WecB: UDP-N-acetylglucosamine 2-epimerase</fullName>
    </submittedName>
</protein>
<evidence type="ECO:0000313" key="4">
    <source>
        <dbReference type="Proteomes" id="UP000254134"/>
    </source>
</evidence>
<sequence>MTPAEPAKAKIVYVVGARPNFVKMAPVVAALRARLPEAAHVIVHTGQHYDKAMSDVFVDQLGMPQPDHLLGVGSGTHAQQTARVMERLEPILEEERPDLVIVPGDVNSTLAASLVAAKLRLPTAHLEAGLRSFDRSMPEEINRIVADEFADLLLAHSDEALENLAREGIEASRVHLVGNTMIDALVACETRFRSLDVAASMGLEPGGYVLVTLHRPALVDGPLLGSVMDELERLSETAPVVFPVHPRTRVRLDGRATGGRVILLDPIGYLEFLSLEADAGAVLTDSGGVQEETSYLGVPCFTLRDSTERPVTVRLGTNTMLGLDPAAIRHVSLLRRPAERPHITAWDGRAAERVADVVADYLASHT</sequence>
<comment type="similarity">
    <text evidence="1">Belongs to the UDP-N-acetylglucosamine 2-epimerase family.</text>
</comment>
<dbReference type="RefSeq" id="WP_220150535.1">
    <property type="nucleotide sequence ID" value="NZ_QQZY01000003.1"/>
</dbReference>
<dbReference type="Pfam" id="PF02350">
    <property type="entry name" value="Epimerase_2"/>
    <property type="match status" value="1"/>
</dbReference>
<evidence type="ECO:0000256" key="1">
    <source>
        <dbReference type="RuleBase" id="RU003513"/>
    </source>
</evidence>
<dbReference type="GO" id="GO:0016853">
    <property type="term" value="F:isomerase activity"/>
    <property type="evidence" value="ECO:0007669"/>
    <property type="project" value="UniProtKB-KW"/>
</dbReference>
<dbReference type="Gene3D" id="3.40.50.2000">
    <property type="entry name" value="Glycogen Phosphorylase B"/>
    <property type="match status" value="2"/>
</dbReference>
<evidence type="ECO:0000259" key="2">
    <source>
        <dbReference type="Pfam" id="PF02350"/>
    </source>
</evidence>
<reference evidence="4" key="2">
    <citation type="journal article" date="2019" name="MicrobiologyOpen">
        <title>High-quality draft genome sequence of Gaiella occulta isolated from a 150 meter deep mineral water borehole and comparison with the genome sequences of other deep-branching lineages of the phylum Actinobacteria.</title>
        <authorList>
            <person name="Severino R."/>
            <person name="Froufe H.J.C."/>
            <person name="Barroso C."/>
            <person name="Albuquerque L."/>
            <person name="Lobo-da-Cunha A."/>
            <person name="da Costa M.S."/>
            <person name="Egas C."/>
        </authorList>
    </citation>
    <scope>NUCLEOTIDE SEQUENCE [LARGE SCALE GENOMIC DNA]</scope>
    <source>
        <strain evidence="4">F2-233</strain>
    </source>
</reference>
<proteinExistence type="inferred from homology"/>
<keyword evidence="1" id="KW-0413">Isomerase</keyword>
<reference evidence="3 4" key="1">
    <citation type="submission" date="2018-07" db="EMBL/GenBank/DDBJ databases">
        <title>High-quality-draft genome sequence of Gaiella occulta.</title>
        <authorList>
            <person name="Severino R."/>
            <person name="Froufe H.J.C."/>
            <person name="Rainey F.A."/>
            <person name="Barroso C."/>
            <person name="Albuquerque L."/>
            <person name="Lobo-Da-Cunha A."/>
            <person name="Da Costa M.S."/>
            <person name="Egas C."/>
        </authorList>
    </citation>
    <scope>NUCLEOTIDE SEQUENCE [LARGE SCALE GENOMIC DNA]</scope>
    <source>
        <strain evidence="3 4">F2-233</strain>
    </source>
</reference>
<comment type="caution">
    <text evidence="3">The sequence shown here is derived from an EMBL/GenBank/DDBJ whole genome shotgun (WGS) entry which is preliminary data.</text>
</comment>
<dbReference type="Proteomes" id="UP000254134">
    <property type="component" value="Unassembled WGS sequence"/>
</dbReference>
<organism evidence="3 4">
    <name type="scientific">Gaiella occulta</name>
    <dbReference type="NCBI Taxonomy" id="1002870"/>
    <lineage>
        <taxon>Bacteria</taxon>
        <taxon>Bacillati</taxon>
        <taxon>Actinomycetota</taxon>
        <taxon>Thermoleophilia</taxon>
        <taxon>Gaiellales</taxon>
        <taxon>Gaiellaceae</taxon>
        <taxon>Gaiella</taxon>
    </lineage>
</organism>
<evidence type="ECO:0000313" key="3">
    <source>
        <dbReference type="EMBL" id="RDI74858.1"/>
    </source>
</evidence>
<accession>A0A7M2YZG2</accession>
<dbReference type="PANTHER" id="PTHR43174:SF1">
    <property type="entry name" value="UDP-N-ACETYLGLUCOSAMINE 2-EPIMERASE"/>
    <property type="match status" value="1"/>
</dbReference>
<dbReference type="PANTHER" id="PTHR43174">
    <property type="entry name" value="UDP-N-ACETYLGLUCOSAMINE 2-EPIMERASE"/>
    <property type="match status" value="1"/>
</dbReference>